<name>A0A8B6HSG2_MYTGA</name>
<comment type="caution">
    <text evidence="1">The sequence shown here is derived from an EMBL/GenBank/DDBJ whole genome shotgun (WGS) entry which is preliminary data.</text>
</comment>
<gene>
    <name evidence="1" type="ORF">MGAL_10B037672</name>
</gene>
<proteinExistence type="predicted"/>
<protein>
    <submittedName>
        <fullName evidence="1">Uncharacterized protein</fullName>
    </submittedName>
</protein>
<organism evidence="1 2">
    <name type="scientific">Mytilus galloprovincialis</name>
    <name type="common">Mediterranean mussel</name>
    <dbReference type="NCBI Taxonomy" id="29158"/>
    <lineage>
        <taxon>Eukaryota</taxon>
        <taxon>Metazoa</taxon>
        <taxon>Spiralia</taxon>
        <taxon>Lophotrochozoa</taxon>
        <taxon>Mollusca</taxon>
        <taxon>Bivalvia</taxon>
        <taxon>Autobranchia</taxon>
        <taxon>Pteriomorphia</taxon>
        <taxon>Mytilida</taxon>
        <taxon>Mytiloidea</taxon>
        <taxon>Mytilidae</taxon>
        <taxon>Mytilinae</taxon>
        <taxon>Mytilus</taxon>
    </lineage>
</organism>
<dbReference type="AlphaFoldDB" id="A0A8B6HSG2"/>
<sequence>MANFPHDVKTQSGLTGIYNEKVTNVERMARPMGSSGGSANVPFVNHQGVRVTTDQGNQYLIHKGDGYGISSQTVVTDAKHMSNQWQSMGSRDVGGNQNVGSYVGTGGANYKLLSDNCIHGAGRMFKK</sequence>
<keyword evidence="2" id="KW-1185">Reference proteome</keyword>
<evidence type="ECO:0000313" key="2">
    <source>
        <dbReference type="Proteomes" id="UP000596742"/>
    </source>
</evidence>
<accession>A0A8B6HSG2</accession>
<reference evidence="1" key="1">
    <citation type="submission" date="2018-11" db="EMBL/GenBank/DDBJ databases">
        <authorList>
            <person name="Alioto T."/>
            <person name="Alioto T."/>
        </authorList>
    </citation>
    <scope>NUCLEOTIDE SEQUENCE</scope>
</reference>
<dbReference type="OrthoDB" id="2428896at2759"/>
<dbReference type="EMBL" id="UYJE01010482">
    <property type="protein sequence ID" value="VDI83583.1"/>
    <property type="molecule type" value="Genomic_DNA"/>
</dbReference>
<evidence type="ECO:0000313" key="1">
    <source>
        <dbReference type="EMBL" id="VDI83583.1"/>
    </source>
</evidence>
<dbReference type="Proteomes" id="UP000596742">
    <property type="component" value="Unassembled WGS sequence"/>
</dbReference>